<feature type="domain" description="DUF7619" evidence="6">
    <location>
        <begin position="535"/>
        <end position="668"/>
    </location>
</feature>
<dbReference type="InterPro" id="IPR052574">
    <property type="entry name" value="CDIRP"/>
</dbReference>
<dbReference type="Pfam" id="PF18962">
    <property type="entry name" value="Por_Secre_tail"/>
    <property type="match status" value="1"/>
</dbReference>
<dbReference type="InterPro" id="IPR032675">
    <property type="entry name" value="LRR_dom_sf"/>
</dbReference>
<evidence type="ECO:0000256" key="3">
    <source>
        <dbReference type="ARBA" id="ARBA00022737"/>
    </source>
</evidence>
<dbReference type="SUPFAM" id="SSF52058">
    <property type="entry name" value="L domain-like"/>
    <property type="match status" value="1"/>
</dbReference>
<feature type="chain" id="PRO_5011684126" evidence="4">
    <location>
        <begin position="18"/>
        <end position="755"/>
    </location>
</feature>
<keyword evidence="1" id="KW-0433">Leucine-rich repeat</keyword>
<dbReference type="RefSeq" id="WP_170227546.1">
    <property type="nucleotide sequence ID" value="NZ_BKAI01000003.1"/>
</dbReference>
<evidence type="ECO:0000256" key="4">
    <source>
        <dbReference type="SAM" id="SignalP"/>
    </source>
</evidence>
<feature type="signal peptide" evidence="4">
    <location>
        <begin position="1"/>
        <end position="17"/>
    </location>
</feature>
<evidence type="ECO:0000256" key="1">
    <source>
        <dbReference type="ARBA" id="ARBA00022614"/>
    </source>
</evidence>
<reference evidence="7 8" key="1">
    <citation type="submission" date="2016-10" db="EMBL/GenBank/DDBJ databases">
        <authorList>
            <person name="de Groot N.N."/>
        </authorList>
    </citation>
    <scope>NUCLEOTIDE SEQUENCE [LARGE SCALE GENOMIC DNA]</scope>
    <source>
        <strain evidence="7 8">CGMCC 1.10076</strain>
    </source>
</reference>
<feature type="domain" description="Secretion system C-terminal sorting" evidence="5">
    <location>
        <begin position="685"/>
        <end position="753"/>
    </location>
</feature>
<sequence>MKKIFSCLLLIGTMAHAQDIIEFSDPNFKTALLNHPTLVDTNGDGEIQFTEAETVLDLEVSASNISAMPEIQYFINLRNLACNGNNLATLDISMLPQLGIVFCDNNALTSLLLNHAPHAMSLFCNDNQLVTLDLSNLGIETLYCQNNALTAVNLSGITQLYESNFSNNQLTALEFPEYSISSGDILTISNNPLTSFTLRHSSLVNFVCTNTAITTLDVSHCSFYRTGVNLSNNPNLQYINLKNGVGDSCDPAIDSSCNRGWQIDNCPALKYICVDSFEEGTFFSEHVTNVPVYSPYCSFVPGGNYNTITGNVRFDANNNGCDENDLAMPYIKIRANDTTDENAAVTDHNGNYSIYTTSGNFTVAPIIERPELFNISPLSAVATFPFDNASHEITQDFCITPEGMHPDVEVVVVPLTTARPGFDAVYKIVYKNKGNQILSGSVVFNYDDSFSDFVNAVPDPSAGQIGLRAFLYNNLLPFESRQIIVTLNINSSVETPPVHSGDVLSFLASVSPIATDETPLDNNFTFNQTAVNAIDPNSKICLEGEILDSAQIGKYVHYNINFENLGTANATNIVVRDVIDSNKFSMESLQVLNSSHPLSTKVKGNVVEFIFENINLPPSSISPIGGHGNVLFKIKTKSDIPIDGTIENTANIYFDYNAPIETNEAKTTFRLLKNQQFERDSSISIHPNPAKDVVKIQSKNTIKSIALFDVQGRILQSSAENKKETSIDLSQQSKGIYFLKISTEKGSKIEKIIKE</sequence>
<keyword evidence="8" id="KW-1185">Reference proteome</keyword>
<organism evidence="7 8">
    <name type="scientific">Flavobacterium noncentrifugens</name>
    <dbReference type="NCBI Taxonomy" id="1128970"/>
    <lineage>
        <taxon>Bacteria</taxon>
        <taxon>Pseudomonadati</taxon>
        <taxon>Bacteroidota</taxon>
        <taxon>Flavobacteriia</taxon>
        <taxon>Flavobacteriales</taxon>
        <taxon>Flavobacteriaceae</taxon>
        <taxon>Flavobacterium</taxon>
    </lineage>
</organism>
<evidence type="ECO:0000313" key="8">
    <source>
        <dbReference type="Proteomes" id="UP000199580"/>
    </source>
</evidence>
<dbReference type="Gene3D" id="3.80.10.10">
    <property type="entry name" value="Ribonuclease Inhibitor"/>
    <property type="match status" value="1"/>
</dbReference>
<name>A0A1G8VMT6_9FLAO</name>
<dbReference type="Proteomes" id="UP000199580">
    <property type="component" value="Unassembled WGS sequence"/>
</dbReference>
<dbReference type="NCBIfam" id="TIGR04183">
    <property type="entry name" value="Por_Secre_tail"/>
    <property type="match status" value="1"/>
</dbReference>
<dbReference type="STRING" id="1128970.SAMN04487935_1447"/>
<dbReference type="NCBIfam" id="TIGR01451">
    <property type="entry name" value="B_ant_repeat"/>
    <property type="match status" value="1"/>
</dbReference>
<dbReference type="PANTHER" id="PTHR47566:SF1">
    <property type="entry name" value="PROTEIN NUD1"/>
    <property type="match status" value="1"/>
</dbReference>
<evidence type="ECO:0000259" key="5">
    <source>
        <dbReference type="Pfam" id="PF18962"/>
    </source>
</evidence>
<accession>A0A1G8VMT6</accession>
<keyword evidence="2 4" id="KW-0732">Signal</keyword>
<protein>
    <submittedName>
        <fullName evidence="7">Conserved repeat domain-containing protein/Por secretion system C-terminal sorting domain-containing protein</fullName>
    </submittedName>
</protein>
<evidence type="ECO:0000259" key="6">
    <source>
        <dbReference type="Pfam" id="PF24595"/>
    </source>
</evidence>
<dbReference type="Pfam" id="PF24595">
    <property type="entry name" value="DUF7619"/>
    <property type="match status" value="1"/>
</dbReference>
<dbReference type="AlphaFoldDB" id="A0A1G8VMT6"/>
<keyword evidence="3" id="KW-0677">Repeat</keyword>
<evidence type="ECO:0000256" key="2">
    <source>
        <dbReference type="ARBA" id="ARBA00022729"/>
    </source>
</evidence>
<dbReference type="InterPro" id="IPR026444">
    <property type="entry name" value="Secre_tail"/>
</dbReference>
<evidence type="ECO:0000313" key="7">
    <source>
        <dbReference type="EMBL" id="SDJ67388.1"/>
    </source>
</evidence>
<dbReference type="InterPro" id="IPR047589">
    <property type="entry name" value="DUF11_rpt"/>
</dbReference>
<gene>
    <name evidence="7" type="ORF">SAMN04487935_1447</name>
</gene>
<dbReference type="InterPro" id="IPR055353">
    <property type="entry name" value="DUF7619"/>
</dbReference>
<dbReference type="EMBL" id="FNEZ01000002">
    <property type="protein sequence ID" value="SDJ67388.1"/>
    <property type="molecule type" value="Genomic_DNA"/>
</dbReference>
<dbReference type="PANTHER" id="PTHR47566">
    <property type="match status" value="1"/>
</dbReference>
<dbReference type="GO" id="GO:0035591">
    <property type="term" value="F:signaling adaptor activity"/>
    <property type="evidence" value="ECO:0007669"/>
    <property type="project" value="TreeGrafter"/>
</dbReference>
<proteinExistence type="predicted"/>